<dbReference type="Proteomes" id="UP000031668">
    <property type="component" value="Unassembled WGS sequence"/>
</dbReference>
<sequence>MHKRRYYLKKYSDGFEQATFSTVKIDVRTEFFLTRIAELVFPEISQPTASHITSNTSPLQILECRASDLDYFGLLASFSFFSREVVIFFIYEVLLSSILMDYHPYARLFSSKYVKTNINTDILDASLIVDRIVIIDTPIPDPIAYPQSCRSLEEDTVYNVFLSLQWFCRCVKIKDAESANNHVNKDSFSQFCCLISQGEFFCPFRQTISEYYQLKRFSLFRHAHYSFYEFLLPIQLFWIHDHGSAIDRILKTHESLLVSTDLFRIDHNFPQSRNMKKSVKNASLACQSGMLIPKSNCTELQFTQDMIDGEVELHQDR</sequence>
<reference evidence="1 2" key="1">
    <citation type="journal article" date="2014" name="Genome Biol. Evol.">
        <title>The genome of the myxosporean Thelohanellus kitauei shows adaptations to nutrient acquisition within its fish host.</title>
        <authorList>
            <person name="Yang Y."/>
            <person name="Xiong J."/>
            <person name="Zhou Z."/>
            <person name="Huo F."/>
            <person name="Miao W."/>
            <person name="Ran C."/>
            <person name="Liu Y."/>
            <person name="Zhang J."/>
            <person name="Feng J."/>
            <person name="Wang M."/>
            <person name="Wang M."/>
            <person name="Wang L."/>
            <person name="Yao B."/>
        </authorList>
    </citation>
    <scope>NUCLEOTIDE SEQUENCE [LARGE SCALE GENOMIC DNA]</scope>
    <source>
        <strain evidence="1">Wuqing</strain>
    </source>
</reference>
<organism evidence="1 2">
    <name type="scientific">Thelohanellus kitauei</name>
    <name type="common">Myxosporean</name>
    <dbReference type="NCBI Taxonomy" id="669202"/>
    <lineage>
        <taxon>Eukaryota</taxon>
        <taxon>Metazoa</taxon>
        <taxon>Cnidaria</taxon>
        <taxon>Myxozoa</taxon>
        <taxon>Myxosporea</taxon>
        <taxon>Bivalvulida</taxon>
        <taxon>Platysporina</taxon>
        <taxon>Myxobolidae</taxon>
        <taxon>Thelohanellus</taxon>
    </lineage>
</organism>
<keyword evidence="2" id="KW-1185">Reference proteome</keyword>
<dbReference type="AlphaFoldDB" id="A0A0C2ND03"/>
<gene>
    <name evidence="1" type="ORF">RF11_01814</name>
</gene>
<comment type="caution">
    <text evidence="1">The sequence shown here is derived from an EMBL/GenBank/DDBJ whole genome shotgun (WGS) entry which is preliminary data.</text>
</comment>
<dbReference type="EMBL" id="JWZT01000521">
    <property type="protein sequence ID" value="KII74160.1"/>
    <property type="molecule type" value="Genomic_DNA"/>
</dbReference>
<accession>A0A0C2ND03</accession>
<name>A0A0C2ND03_THEKT</name>
<evidence type="ECO:0000313" key="2">
    <source>
        <dbReference type="Proteomes" id="UP000031668"/>
    </source>
</evidence>
<proteinExistence type="predicted"/>
<protein>
    <submittedName>
        <fullName evidence="1">Uncharacterized protein</fullName>
    </submittedName>
</protein>
<evidence type="ECO:0000313" key="1">
    <source>
        <dbReference type="EMBL" id="KII74160.1"/>
    </source>
</evidence>